<keyword evidence="2" id="KW-1185">Reference proteome</keyword>
<name>A0ABM8FA05_9GAMM</name>
<evidence type="ECO:0000313" key="2">
    <source>
        <dbReference type="Proteomes" id="UP001307608"/>
    </source>
</evidence>
<proteinExistence type="predicted"/>
<accession>A0ABM8FA05</accession>
<dbReference type="EMBL" id="AP027271">
    <property type="protein sequence ID" value="BDX01862.1"/>
    <property type="molecule type" value="Genomic_DNA"/>
</dbReference>
<protein>
    <submittedName>
        <fullName evidence="1">Uncharacterized protein</fullName>
    </submittedName>
</protein>
<sequence length="47" mass="5617">MLENDYFYSSMKIINHSNPLIVHNKNKFKVFDKQPENNVLGYLKDET</sequence>
<dbReference type="Proteomes" id="UP001307608">
    <property type="component" value="Chromosome"/>
</dbReference>
<evidence type="ECO:0000313" key="1">
    <source>
        <dbReference type="EMBL" id="BDX01862.1"/>
    </source>
</evidence>
<organism evidence="1 2">
    <name type="scientific">Marinomonas pontica</name>
    <dbReference type="NCBI Taxonomy" id="264739"/>
    <lineage>
        <taxon>Bacteria</taxon>
        <taxon>Pseudomonadati</taxon>
        <taxon>Pseudomonadota</taxon>
        <taxon>Gammaproteobacteria</taxon>
        <taxon>Oceanospirillales</taxon>
        <taxon>Oceanospirillaceae</taxon>
        <taxon>Marinomonas</taxon>
    </lineage>
</organism>
<reference evidence="1 2" key="1">
    <citation type="submission" date="2023-01" db="EMBL/GenBank/DDBJ databases">
        <title>Complete genome sequence of Marinomonas pontica strain 200518_36.</title>
        <authorList>
            <person name="Ueki S."/>
            <person name="Gajardo G."/>
            <person name="Maruyama F."/>
        </authorList>
    </citation>
    <scope>NUCLEOTIDE SEQUENCE [LARGE SCALE GENOMIC DNA]</scope>
    <source>
        <strain evidence="1 2">200518_36</strain>
    </source>
</reference>
<gene>
    <name evidence="1" type="ORF">MACH16_06100</name>
</gene>